<evidence type="ECO:0000256" key="1">
    <source>
        <dbReference type="ARBA" id="ARBA00022694"/>
    </source>
</evidence>
<feature type="domain" description="A to I editase" evidence="12">
    <location>
        <begin position="65"/>
        <end position="552"/>
    </location>
</feature>
<keyword evidence="1" id="KW-0819">tRNA processing</keyword>
<dbReference type="GO" id="GO:0043829">
    <property type="term" value="F:tRNA-specific adenosine-37 deaminase activity"/>
    <property type="evidence" value="ECO:0007669"/>
    <property type="project" value="UniProtKB-EC"/>
</dbReference>
<dbReference type="PROSITE" id="PS50141">
    <property type="entry name" value="A_DEAMIN_EDITASE"/>
    <property type="match status" value="1"/>
</dbReference>
<proteinExistence type="inferred from homology"/>
<dbReference type="EC" id="3.5.4.34" evidence="8"/>
<evidence type="ECO:0000256" key="9">
    <source>
        <dbReference type="ARBA" id="ARBA00040502"/>
    </source>
</evidence>
<evidence type="ECO:0000256" key="5">
    <source>
        <dbReference type="ARBA" id="ARBA00037026"/>
    </source>
</evidence>
<evidence type="ECO:0000256" key="4">
    <source>
        <dbReference type="ARBA" id="ARBA00022833"/>
    </source>
</evidence>
<reference evidence="13" key="1">
    <citation type="submission" date="2020-11" db="EMBL/GenBank/DDBJ databases">
        <authorList>
            <person name="Tran Van P."/>
        </authorList>
    </citation>
    <scope>NUCLEOTIDE SEQUENCE</scope>
</reference>
<sequence>MSITQQLENDTLFADRVANCCYAKYASLPKTGKPSSREWTPLAGVVKAEHQDESFRDALSVEVVALGTGSKCLGRSKLSRRGDVVNDSHAEVMARRGFLRYLYCEIHAMHSTGRSEIFDRVIQGRCRLKSFVTFHFFASHTPCGDASIFPKSDVGSEGFGECLEVVRGCIETNQHSELVSAGTETNVTNSSQLSNIVEDKSSNTRQTYEKDSKEACAIICKKRKLSHETIEGRKCSDLSINTSIKYEEGILPQTVGNSDLTHLKPGSHNYLGESNVTRGERTNTDACKNINISHNNSNDEDKCRKHSKTGASLRKAKPREDIFRTGAKCLPTEPRQDPKLPGVQYHTVAALRTKPGRGDPTLSLSCSDKLARWNAVGIQGALLSLLLSAPVHLSSIVIARVCPHSQEALHRAVVGRVDGGSQPLLLHSLVPFVDARQGDKQPCAASIVWCNVSHRSVEVAVEGRKQGVTKKAAHTTAGRLLVCKMELLRQFVLTVSIAPCTEHFADTLGDKLANCPYWELKSRAQEYQLSWKRVREVHMHAWADKPPGLLQFTALD</sequence>
<evidence type="ECO:0000256" key="2">
    <source>
        <dbReference type="ARBA" id="ARBA00022723"/>
    </source>
</evidence>
<comment type="function">
    <text evidence="6">Specifically deaminates adenosine-37 to inosine in tRNA-Ala.</text>
</comment>
<dbReference type="PANTHER" id="PTHR46516">
    <property type="entry name" value="TRNA-SPECIFIC ADENOSINE DEAMINASE 1"/>
    <property type="match status" value="1"/>
</dbReference>
<name>A0A7R9FKD8_9NEOP</name>
<comment type="similarity">
    <text evidence="7">Belongs to the ADAT1 family.</text>
</comment>
<keyword evidence="2" id="KW-0479">Metal-binding</keyword>
<comment type="cofactor">
    <cofactor evidence="5">
        <name>1D-myo-inositol hexakisphosphate</name>
        <dbReference type="ChEBI" id="CHEBI:58130"/>
    </cofactor>
</comment>
<comment type="catalytic activity">
    <reaction evidence="11">
        <text>adenosine(37) in tRNA(Ala) + H2O + H(+) = inosine(37) in tRNA(Ala) + NH4(+)</text>
        <dbReference type="Rhea" id="RHEA:50968"/>
        <dbReference type="Rhea" id="RHEA-COMP:12855"/>
        <dbReference type="Rhea" id="RHEA-COMP:12856"/>
        <dbReference type="ChEBI" id="CHEBI:15377"/>
        <dbReference type="ChEBI" id="CHEBI:15378"/>
        <dbReference type="ChEBI" id="CHEBI:28938"/>
        <dbReference type="ChEBI" id="CHEBI:74411"/>
        <dbReference type="ChEBI" id="CHEBI:82852"/>
        <dbReference type="EC" id="3.5.4.34"/>
    </reaction>
</comment>
<evidence type="ECO:0000256" key="8">
    <source>
        <dbReference type="ARBA" id="ARBA00038940"/>
    </source>
</evidence>
<evidence type="ECO:0000256" key="7">
    <source>
        <dbReference type="ARBA" id="ARBA00038326"/>
    </source>
</evidence>
<evidence type="ECO:0000256" key="11">
    <source>
        <dbReference type="ARBA" id="ARBA00047635"/>
    </source>
</evidence>
<dbReference type="AlphaFoldDB" id="A0A7R9FKD8"/>
<accession>A0A7R9FKD8</accession>
<dbReference type="GO" id="GO:0046872">
    <property type="term" value="F:metal ion binding"/>
    <property type="evidence" value="ECO:0007669"/>
    <property type="project" value="UniProtKB-KW"/>
</dbReference>
<dbReference type="SMART" id="SM00552">
    <property type="entry name" value="ADEAMc"/>
    <property type="match status" value="1"/>
</dbReference>
<organism evidence="13">
    <name type="scientific">Timema tahoe</name>
    <dbReference type="NCBI Taxonomy" id="61484"/>
    <lineage>
        <taxon>Eukaryota</taxon>
        <taxon>Metazoa</taxon>
        <taxon>Ecdysozoa</taxon>
        <taxon>Arthropoda</taxon>
        <taxon>Hexapoda</taxon>
        <taxon>Insecta</taxon>
        <taxon>Pterygota</taxon>
        <taxon>Neoptera</taxon>
        <taxon>Polyneoptera</taxon>
        <taxon>Phasmatodea</taxon>
        <taxon>Timematodea</taxon>
        <taxon>Timematoidea</taxon>
        <taxon>Timematidae</taxon>
        <taxon>Timema</taxon>
    </lineage>
</organism>
<dbReference type="InterPro" id="IPR002466">
    <property type="entry name" value="A_deamin"/>
</dbReference>
<dbReference type="GO" id="GO:0008033">
    <property type="term" value="P:tRNA processing"/>
    <property type="evidence" value="ECO:0007669"/>
    <property type="project" value="UniProtKB-KW"/>
</dbReference>
<evidence type="ECO:0000256" key="6">
    <source>
        <dbReference type="ARBA" id="ARBA00037784"/>
    </source>
</evidence>
<keyword evidence="3" id="KW-0378">Hydrolase</keyword>
<protein>
    <recommendedName>
        <fullName evidence="9">tRNA-specific adenosine deaminase 1</fullName>
        <ecNumber evidence="8">3.5.4.34</ecNumber>
    </recommendedName>
    <alternativeName>
        <fullName evidence="10">tRNA-specific adenosine-37 deaminase</fullName>
    </alternativeName>
</protein>
<evidence type="ECO:0000313" key="13">
    <source>
        <dbReference type="EMBL" id="CAD7455030.1"/>
    </source>
</evidence>
<evidence type="ECO:0000259" key="12">
    <source>
        <dbReference type="PROSITE" id="PS50141"/>
    </source>
</evidence>
<dbReference type="GO" id="GO:0003723">
    <property type="term" value="F:RNA binding"/>
    <property type="evidence" value="ECO:0007669"/>
    <property type="project" value="InterPro"/>
</dbReference>
<keyword evidence="4" id="KW-0862">Zinc</keyword>
<dbReference type="Pfam" id="PF02137">
    <property type="entry name" value="A_deamin"/>
    <property type="match status" value="1"/>
</dbReference>
<dbReference type="PANTHER" id="PTHR46516:SF1">
    <property type="entry name" value="TRNA-SPECIFIC ADENOSINE DEAMINASE 1"/>
    <property type="match status" value="1"/>
</dbReference>
<evidence type="ECO:0000256" key="10">
    <source>
        <dbReference type="ARBA" id="ARBA00041760"/>
    </source>
</evidence>
<evidence type="ECO:0000256" key="3">
    <source>
        <dbReference type="ARBA" id="ARBA00022801"/>
    </source>
</evidence>
<gene>
    <name evidence="13" type="ORF">TTEB3V08_LOCUS3117</name>
</gene>
<dbReference type="EMBL" id="OE000779">
    <property type="protein sequence ID" value="CAD7455030.1"/>
    <property type="molecule type" value="Genomic_DNA"/>
</dbReference>